<comment type="caution">
    <text evidence="3">The sequence shown here is derived from an EMBL/GenBank/DDBJ whole genome shotgun (WGS) entry which is preliminary data.</text>
</comment>
<reference evidence="3 4" key="1">
    <citation type="submission" date="2018-09" db="EMBL/GenBank/DDBJ databases">
        <authorList>
            <person name="Zhu H."/>
        </authorList>
    </citation>
    <scope>NUCLEOTIDE SEQUENCE [LARGE SCALE GENOMIC DNA]</scope>
    <source>
        <strain evidence="3 4">K2W22B-5</strain>
    </source>
</reference>
<name>A0A418VRX0_9PROT</name>
<feature type="region of interest" description="Disordered" evidence="1">
    <location>
        <begin position="53"/>
        <end position="79"/>
    </location>
</feature>
<protein>
    <submittedName>
        <fullName evidence="3">Uncharacterized protein</fullName>
    </submittedName>
</protein>
<accession>A0A418VRX0</accession>
<feature type="chain" id="PRO_5019274510" evidence="2">
    <location>
        <begin position="19"/>
        <end position="79"/>
    </location>
</feature>
<evidence type="ECO:0000313" key="3">
    <source>
        <dbReference type="EMBL" id="RJF79169.1"/>
    </source>
</evidence>
<evidence type="ECO:0000313" key="4">
    <source>
        <dbReference type="Proteomes" id="UP000283458"/>
    </source>
</evidence>
<dbReference type="RefSeq" id="WP_119832626.1">
    <property type="nucleotide sequence ID" value="NZ_QYUL01000003.1"/>
</dbReference>
<sequence>MPKLCLALFCAVTLAACAGQPSTRRFAEQRAERPPFPDSLRVSAVWTGLSIAPRSRSRAKPGGGGASQHARPVQIAEAD</sequence>
<dbReference type="AlphaFoldDB" id="A0A418VRX0"/>
<dbReference type="Proteomes" id="UP000283458">
    <property type="component" value="Unassembled WGS sequence"/>
</dbReference>
<gene>
    <name evidence="3" type="ORF">D3877_20305</name>
</gene>
<keyword evidence="2" id="KW-0732">Signal</keyword>
<organism evidence="3 4">
    <name type="scientific">Azospirillum cavernae</name>
    <dbReference type="NCBI Taxonomy" id="2320860"/>
    <lineage>
        <taxon>Bacteria</taxon>
        <taxon>Pseudomonadati</taxon>
        <taxon>Pseudomonadota</taxon>
        <taxon>Alphaproteobacteria</taxon>
        <taxon>Rhodospirillales</taxon>
        <taxon>Azospirillaceae</taxon>
        <taxon>Azospirillum</taxon>
    </lineage>
</organism>
<dbReference type="PROSITE" id="PS51257">
    <property type="entry name" value="PROKAR_LIPOPROTEIN"/>
    <property type="match status" value="1"/>
</dbReference>
<evidence type="ECO:0000256" key="1">
    <source>
        <dbReference type="SAM" id="MobiDB-lite"/>
    </source>
</evidence>
<feature type="signal peptide" evidence="2">
    <location>
        <begin position="1"/>
        <end position="18"/>
    </location>
</feature>
<proteinExistence type="predicted"/>
<evidence type="ECO:0000256" key="2">
    <source>
        <dbReference type="SAM" id="SignalP"/>
    </source>
</evidence>
<keyword evidence="4" id="KW-1185">Reference proteome</keyword>
<dbReference type="EMBL" id="QYUL01000003">
    <property type="protein sequence ID" value="RJF79169.1"/>
    <property type="molecule type" value="Genomic_DNA"/>
</dbReference>